<dbReference type="GO" id="GO:0006508">
    <property type="term" value="P:proteolysis"/>
    <property type="evidence" value="ECO:0007669"/>
    <property type="project" value="UniProtKB-KW"/>
</dbReference>
<protein>
    <submittedName>
        <fullName evidence="9">Rhomboid family intramembrane serine protease</fullName>
    </submittedName>
</protein>
<feature type="transmembrane region" description="Helical" evidence="7">
    <location>
        <begin position="188"/>
        <end position="206"/>
    </location>
</feature>
<dbReference type="PANTHER" id="PTHR43731">
    <property type="entry name" value="RHOMBOID PROTEASE"/>
    <property type="match status" value="1"/>
</dbReference>
<comment type="similarity">
    <text evidence="2">Belongs to the peptidase S54 family.</text>
</comment>
<evidence type="ECO:0000256" key="1">
    <source>
        <dbReference type="ARBA" id="ARBA00004141"/>
    </source>
</evidence>
<proteinExistence type="inferred from homology"/>
<dbReference type="Pfam" id="PF01694">
    <property type="entry name" value="Rhomboid"/>
    <property type="match status" value="1"/>
</dbReference>
<gene>
    <name evidence="9" type="ORF">E4L96_15205</name>
</gene>
<feature type="transmembrane region" description="Helical" evidence="7">
    <location>
        <begin position="351"/>
        <end position="369"/>
    </location>
</feature>
<feature type="transmembrane region" description="Helical" evidence="7">
    <location>
        <begin position="272"/>
        <end position="290"/>
    </location>
</feature>
<dbReference type="AlphaFoldDB" id="A0A4Y9S6Y0"/>
<comment type="caution">
    <text evidence="9">The sequence shown here is derived from an EMBL/GenBank/DDBJ whole genome shotgun (WGS) entry which is preliminary data.</text>
</comment>
<dbReference type="GO" id="GO:0004252">
    <property type="term" value="F:serine-type endopeptidase activity"/>
    <property type="evidence" value="ECO:0007669"/>
    <property type="project" value="InterPro"/>
</dbReference>
<evidence type="ECO:0000256" key="7">
    <source>
        <dbReference type="SAM" id="Phobius"/>
    </source>
</evidence>
<comment type="subcellular location">
    <subcellularLocation>
        <location evidence="1">Membrane</location>
        <topology evidence="1">Multi-pass membrane protein</topology>
    </subcellularLocation>
</comment>
<accession>A0A4Y9S6Y0</accession>
<keyword evidence="10" id="KW-1185">Reference proteome</keyword>
<dbReference type="PANTHER" id="PTHR43731:SF14">
    <property type="entry name" value="PRESENILIN-ASSOCIATED RHOMBOID-LIKE PROTEIN, MITOCHONDRIAL"/>
    <property type="match status" value="1"/>
</dbReference>
<reference evidence="9 10" key="1">
    <citation type="submission" date="2019-03" db="EMBL/GenBank/DDBJ databases">
        <title>Draft Genome Sequence of Massilia arenosa sp. nov., a Novel Massilia Species Isolated from a Sandy-loam Maize Soil.</title>
        <authorList>
            <person name="Raths R."/>
            <person name="Peta V."/>
            <person name="Bucking H."/>
        </authorList>
    </citation>
    <scope>NUCLEOTIDE SEQUENCE [LARGE SCALE GENOMIC DNA]</scope>
    <source>
        <strain evidence="9 10">MC02</strain>
    </source>
</reference>
<evidence type="ECO:0000256" key="6">
    <source>
        <dbReference type="ARBA" id="ARBA00023136"/>
    </source>
</evidence>
<evidence type="ECO:0000256" key="4">
    <source>
        <dbReference type="ARBA" id="ARBA00022801"/>
    </source>
</evidence>
<evidence type="ECO:0000256" key="2">
    <source>
        <dbReference type="ARBA" id="ARBA00009045"/>
    </source>
</evidence>
<dbReference type="GO" id="GO:0016020">
    <property type="term" value="C:membrane"/>
    <property type="evidence" value="ECO:0007669"/>
    <property type="project" value="UniProtKB-SubCell"/>
</dbReference>
<dbReference type="InterPro" id="IPR022764">
    <property type="entry name" value="Peptidase_S54_rhomboid_dom"/>
</dbReference>
<name>A0A4Y9S6Y0_9BURK</name>
<evidence type="ECO:0000256" key="3">
    <source>
        <dbReference type="ARBA" id="ARBA00022692"/>
    </source>
</evidence>
<feature type="transmembrane region" description="Helical" evidence="7">
    <location>
        <begin position="39"/>
        <end position="57"/>
    </location>
</feature>
<evidence type="ECO:0000313" key="9">
    <source>
        <dbReference type="EMBL" id="TFW16997.1"/>
    </source>
</evidence>
<dbReference type="Proteomes" id="UP000298438">
    <property type="component" value="Unassembled WGS sequence"/>
</dbReference>
<feature type="domain" description="Peptidase S54 rhomboid" evidence="8">
    <location>
        <begin position="231"/>
        <end position="369"/>
    </location>
</feature>
<dbReference type="InterPro" id="IPR035952">
    <property type="entry name" value="Rhomboid-like_sf"/>
</dbReference>
<evidence type="ECO:0000313" key="10">
    <source>
        <dbReference type="Proteomes" id="UP000298438"/>
    </source>
</evidence>
<keyword evidence="3 7" id="KW-0812">Transmembrane</keyword>
<keyword evidence="9" id="KW-0645">Protease</keyword>
<evidence type="ECO:0000259" key="8">
    <source>
        <dbReference type="Pfam" id="PF01694"/>
    </source>
</evidence>
<evidence type="ECO:0000256" key="5">
    <source>
        <dbReference type="ARBA" id="ARBA00022989"/>
    </source>
</evidence>
<dbReference type="Gene3D" id="1.20.1540.10">
    <property type="entry name" value="Rhomboid-like"/>
    <property type="match status" value="1"/>
</dbReference>
<dbReference type="InterPro" id="IPR050925">
    <property type="entry name" value="Rhomboid_protease_S54"/>
</dbReference>
<feature type="transmembrane region" description="Helical" evidence="7">
    <location>
        <begin position="240"/>
        <end position="260"/>
    </location>
</feature>
<feature type="transmembrane region" description="Helical" evidence="7">
    <location>
        <begin position="63"/>
        <end position="82"/>
    </location>
</feature>
<keyword evidence="5 7" id="KW-1133">Transmembrane helix</keyword>
<dbReference type="EMBL" id="SPVF01000195">
    <property type="protein sequence ID" value="TFW16997.1"/>
    <property type="molecule type" value="Genomic_DNA"/>
</dbReference>
<dbReference type="OrthoDB" id="9807874at2"/>
<organism evidence="9 10">
    <name type="scientific">Zemynaea arenosa</name>
    <dbReference type="NCBI Taxonomy" id="2561931"/>
    <lineage>
        <taxon>Bacteria</taxon>
        <taxon>Pseudomonadati</taxon>
        <taxon>Pseudomonadota</taxon>
        <taxon>Betaproteobacteria</taxon>
        <taxon>Burkholderiales</taxon>
        <taxon>Oxalobacteraceae</taxon>
        <taxon>Telluria group</taxon>
        <taxon>Zemynaea</taxon>
    </lineage>
</organism>
<dbReference type="SUPFAM" id="SSF144091">
    <property type="entry name" value="Rhomboid-like"/>
    <property type="match status" value="1"/>
</dbReference>
<keyword evidence="4" id="KW-0378">Hydrolase</keyword>
<keyword evidence="6 7" id="KW-0472">Membrane</keyword>
<feature type="transmembrane region" description="Helical" evidence="7">
    <location>
        <begin position="296"/>
        <end position="315"/>
    </location>
</feature>
<feature type="transmembrane region" description="Helical" evidence="7">
    <location>
        <begin position="385"/>
        <end position="406"/>
    </location>
</feature>
<sequence>MFLKTHRGMARDAFFGEGELRMLQWRFNKNYSVTRCRSALVAFSFLYAIAYCSIYRDSLGLNIVPWASTYALVVIFVMSRAVRIGLREPVIRMSSEAIHLPRALLPPKIIPTRDIKSLEAIQFRGATVGILIGRLGATPRIVEREHFLAPQDFDEFLVELTIGLPHVPLAPKVANDGRRSALSGDRKFPIIGILSIILCVTYALTLDPLSFEIDNRALELGALTKFSVTTSQWYRIPAAFFLHSSPAHLFVNLFSFAIVGRGVNSIIGTPRFVFVLVLSAAFGSISSVVFSSYDYVVGASGGLMGALAIFVSFSLACHQRLPGSVSLPPQLVMLVVGLQLLSDAVTSNVDIVSHIGGGAVGAGYAVWLIKSHSLPIPAASTGSRLLAVTLACAYIAGLCTFLRHYLSFV</sequence>